<dbReference type="SUPFAM" id="SSF46689">
    <property type="entry name" value="Homeodomain-like"/>
    <property type="match status" value="2"/>
</dbReference>
<protein>
    <submittedName>
        <fullName evidence="5">Unannotated protein</fullName>
    </submittedName>
</protein>
<proteinExistence type="predicted"/>
<evidence type="ECO:0000259" key="4">
    <source>
        <dbReference type="PROSITE" id="PS50977"/>
    </source>
</evidence>
<gene>
    <name evidence="5" type="ORF">UFOPK1951_00657</name>
</gene>
<evidence type="ECO:0000256" key="2">
    <source>
        <dbReference type="ARBA" id="ARBA00023125"/>
    </source>
</evidence>
<dbReference type="PRINTS" id="PR00455">
    <property type="entry name" value="HTHTETR"/>
</dbReference>
<evidence type="ECO:0000313" key="5">
    <source>
        <dbReference type="EMBL" id="CAB4627104.1"/>
    </source>
</evidence>
<name>A0A6J6IRQ1_9ZZZZ</name>
<dbReference type="PANTHER" id="PTHR30055:SF234">
    <property type="entry name" value="HTH-TYPE TRANSCRIPTIONAL REGULATOR BETI"/>
    <property type="match status" value="1"/>
</dbReference>
<evidence type="ECO:0000256" key="3">
    <source>
        <dbReference type="ARBA" id="ARBA00023163"/>
    </source>
</evidence>
<dbReference type="InterPro" id="IPR050109">
    <property type="entry name" value="HTH-type_TetR-like_transc_reg"/>
</dbReference>
<dbReference type="GO" id="GO:0000976">
    <property type="term" value="F:transcription cis-regulatory region binding"/>
    <property type="evidence" value="ECO:0007669"/>
    <property type="project" value="TreeGrafter"/>
</dbReference>
<dbReference type="InterPro" id="IPR001647">
    <property type="entry name" value="HTH_TetR"/>
</dbReference>
<feature type="domain" description="HTH tetR-type" evidence="4">
    <location>
        <begin position="16"/>
        <end position="76"/>
    </location>
</feature>
<accession>A0A6J6IRQ1</accession>
<reference evidence="5" key="1">
    <citation type="submission" date="2020-05" db="EMBL/GenBank/DDBJ databases">
        <authorList>
            <person name="Chiriac C."/>
            <person name="Salcher M."/>
            <person name="Ghai R."/>
            <person name="Kavagutti S V."/>
        </authorList>
    </citation>
    <scope>NUCLEOTIDE SEQUENCE</scope>
</reference>
<dbReference type="EMBL" id="CAEZVH010000071">
    <property type="protein sequence ID" value="CAB4627104.1"/>
    <property type="molecule type" value="Genomic_DNA"/>
</dbReference>
<dbReference type="InterPro" id="IPR009057">
    <property type="entry name" value="Homeodomain-like_sf"/>
</dbReference>
<keyword evidence="3" id="KW-0804">Transcription</keyword>
<evidence type="ECO:0000256" key="1">
    <source>
        <dbReference type="ARBA" id="ARBA00023015"/>
    </source>
</evidence>
<keyword evidence="2" id="KW-0238">DNA-binding</keyword>
<dbReference type="Gene3D" id="1.10.357.10">
    <property type="entry name" value="Tetracycline Repressor, domain 2"/>
    <property type="match status" value="2"/>
</dbReference>
<dbReference type="Pfam" id="PF00440">
    <property type="entry name" value="TetR_N"/>
    <property type="match status" value="2"/>
</dbReference>
<dbReference type="GO" id="GO:0003700">
    <property type="term" value="F:DNA-binding transcription factor activity"/>
    <property type="evidence" value="ECO:0007669"/>
    <property type="project" value="TreeGrafter"/>
</dbReference>
<dbReference type="AlphaFoldDB" id="A0A6J6IRQ1"/>
<dbReference type="PROSITE" id="PS50977">
    <property type="entry name" value="HTH_TETR_2"/>
    <property type="match status" value="1"/>
</dbReference>
<dbReference type="PANTHER" id="PTHR30055">
    <property type="entry name" value="HTH-TYPE TRANSCRIPTIONAL REGULATOR RUTR"/>
    <property type="match status" value="1"/>
</dbReference>
<keyword evidence="1" id="KW-0805">Transcription regulation</keyword>
<sequence>MPKNLNGEKPRQARAVQRDEIILDAAQEILADSGWRALSLLSTAEAAGVSRKSLHTRFTGKPALAVAVWRDRLVNPLLKILEESLTAGGLLSTQASASDFEASLSSAAKPSQELLASVELLIISLFEKELQDEIKRDFSKQIINWCTPKSGKATRAICAKRAYVIMLVLGYILASRIPSDKESIKVRVTSYNLFESLQEVREPETLPNFTFTHLDEEIDFETGDPALEALFNATIKTVGARGFDGASINAIANAARYTEGLLFARFKTKLELFLAATHASNVIGLRKNNAAMLKIQQGHSFGIAEAVMMRESLKPGIERGRALHMEQLRVAWAVPDLKATIVKEIEDFIKTAQNERNYWAGDDAFNFIHYSYALGLGLSLLATINPNAYQLPFSVVTSPMEERLRQPE</sequence>
<organism evidence="5">
    <name type="scientific">freshwater metagenome</name>
    <dbReference type="NCBI Taxonomy" id="449393"/>
    <lineage>
        <taxon>unclassified sequences</taxon>
        <taxon>metagenomes</taxon>
        <taxon>ecological metagenomes</taxon>
    </lineage>
</organism>